<dbReference type="Gene3D" id="3.90.550.10">
    <property type="entry name" value="Spore Coat Polysaccharide Biosynthesis Protein SpsA, Chain A"/>
    <property type="match status" value="1"/>
</dbReference>
<organism evidence="2">
    <name type="scientific">Ignavibacterium album</name>
    <dbReference type="NCBI Taxonomy" id="591197"/>
    <lineage>
        <taxon>Bacteria</taxon>
        <taxon>Pseudomonadati</taxon>
        <taxon>Ignavibacteriota</taxon>
        <taxon>Ignavibacteria</taxon>
        <taxon>Ignavibacteriales</taxon>
        <taxon>Ignavibacteriaceae</taxon>
        <taxon>Ignavibacterium</taxon>
    </lineage>
</organism>
<keyword evidence="2" id="KW-0808">Transferase</keyword>
<dbReference type="AlphaFoldDB" id="A0A7V2ZHB6"/>
<dbReference type="PANTHER" id="PTHR22916:SF3">
    <property type="entry name" value="UDP-GLCNAC:BETAGAL BETA-1,3-N-ACETYLGLUCOSAMINYLTRANSFERASE-LIKE PROTEIN 1"/>
    <property type="match status" value="1"/>
</dbReference>
<dbReference type="Pfam" id="PF00535">
    <property type="entry name" value="Glycos_transf_2"/>
    <property type="match status" value="1"/>
</dbReference>
<accession>A0A7V2ZHB6</accession>
<comment type="caution">
    <text evidence="2">The sequence shown here is derived from an EMBL/GenBank/DDBJ whole genome shotgun (WGS) entry which is preliminary data.</text>
</comment>
<evidence type="ECO:0000259" key="1">
    <source>
        <dbReference type="Pfam" id="PF00535"/>
    </source>
</evidence>
<dbReference type="SUPFAM" id="SSF53448">
    <property type="entry name" value="Nucleotide-diphospho-sugar transferases"/>
    <property type="match status" value="1"/>
</dbReference>
<proteinExistence type="predicted"/>
<sequence>MKISVITPTYNSEKTIASNINSIVEQTYADFEQIIVDNQSTDSTITIAKEIYSKKNYSEKLIIISEKDEGIADAFNKGILKASGDIVTILNSDDSYFYYNLFIDVVKVFKEKNVLFVHGDILFKDRKFGTNVRRPLMCDIRVAMPFNHPTMFFKKEVFNEVGLFDKSFRYSMDYEFVCRLIKKYDVSKTGFYFDINPMVVMRAGGASWKNEIESIKETKTALQKHEYWNLKALFHFTLRIIRTYLKKFLDKLGLNYFVKKWRKLKWSK</sequence>
<dbReference type="InterPro" id="IPR029044">
    <property type="entry name" value="Nucleotide-diphossugar_trans"/>
</dbReference>
<name>A0A7V2ZHB6_9BACT</name>
<reference evidence="2" key="1">
    <citation type="journal article" date="2020" name="mSystems">
        <title>Genome- and Community-Level Interaction Insights into Carbon Utilization and Element Cycling Functions of Hydrothermarchaeota in Hydrothermal Sediment.</title>
        <authorList>
            <person name="Zhou Z."/>
            <person name="Liu Y."/>
            <person name="Xu W."/>
            <person name="Pan J."/>
            <person name="Luo Z.H."/>
            <person name="Li M."/>
        </authorList>
    </citation>
    <scope>NUCLEOTIDE SEQUENCE [LARGE SCALE GENOMIC DNA]</scope>
    <source>
        <strain evidence="2">SpSt-479</strain>
    </source>
</reference>
<dbReference type="InterPro" id="IPR001173">
    <property type="entry name" value="Glyco_trans_2-like"/>
</dbReference>
<protein>
    <submittedName>
        <fullName evidence="2">Glycosyltransferase</fullName>
    </submittedName>
</protein>
<dbReference type="CDD" id="cd06433">
    <property type="entry name" value="GT_2_WfgS_like"/>
    <property type="match status" value="1"/>
</dbReference>
<evidence type="ECO:0000313" key="2">
    <source>
        <dbReference type="EMBL" id="HFI89931.1"/>
    </source>
</evidence>
<dbReference type="PANTHER" id="PTHR22916">
    <property type="entry name" value="GLYCOSYLTRANSFERASE"/>
    <property type="match status" value="1"/>
</dbReference>
<feature type="domain" description="Glycosyltransferase 2-like" evidence="1">
    <location>
        <begin position="4"/>
        <end position="153"/>
    </location>
</feature>
<dbReference type="EMBL" id="DSUJ01000002">
    <property type="protein sequence ID" value="HFI89931.1"/>
    <property type="molecule type" value="Genomic_DNA"/>
</dbReference>
<gene>
    <name evidence="2" type="ORF">ENS31_00205</name>
</gene>
<dbReference type="GO" id="GO:0016758">
    <property type="term" value="F:hexosyltransferase activity"/>
    <property type="evidence" value="ECO:0007669"/>
    <property type="project" value="UniProtKB-ARBA"/>
</dbReference>